<reference evidence="1" key="1">
    <citation type="submission" date="2021-01" db="EMBL/GenBank/DDBJ databases">
        <authorList>
            <person name="Corre E."/>
            <person name="Pelletier E."/>
            <person name="Niang G."/>
            <person name="Scheremetjew M."/>
            <person name="Finn R."/>
            <person name="Kale V."/>
            <person name="Holt S."/>
            <person name="Cochrane G."/>
            <person name="Meng A."/>
            <person name="Brown T."/>
            <person name="Cohen L."/>
        </authorList>
    </citation>
    <scope>NUCLEOTIDE SEQUENCE</scope>
    <source>
        <strain evidence="1">CCMP1381</strain>
    </source>
</reference>
<dbReference type="AlphaFoldDB" id="A0A7S2FVA1"/>
<proteinExistence type="predicted"/>
<evidence type="ECO:0000313" key="1">
    <source>
        <dbReference type="EMBL" id="CAD9415002.1"/>
    </source>
</evidence>
<dbReference type="SUPFAM" id="SSF48403">
    <property type="entry name" value="Ankyrin repeat"/>
    <property type="match status" value="1"/>
</dbReference>
<protein>
    <submittedName>
        <fullName evidence="1">Uncharacterized protein</fullName>
    </submittedName>
</protein>
<dbReference type="Gene3D" id="1.25.40.20">
    <property type="entry name" value="Ankyrin repeat-containing domain"/>
    <property type="match status" value="1"/>
</dbReference>
<gene>
    <name evidence="1" type="ORF">DSPE1174_LOCUS12079</name>
</gene>
<dbReference type="InterPro" id="IPR036770">
    <property type="entry name" value="Ankyrin_rpt-contain_sf"/>
</dbReference>
<accession>A0A7S2FVA1</accession>
<name>A0A7S2FVA1_9STRA</name>
<sequence>MMASYSGHLDVCMWLCKVGATNVIRIADNTRDAAILMACQGCFILRCVAGAMTMSGLPRMFESRTMMAGIPMLLASISGRLEVCRWFHEPEATKDIRIADNDERTSMSMAFQRGHLEVWRWFFRMVDSTETMAMFEKPLQLAKKLLYVPIPLPRSFRHTRATRPSPVSCLLVSLLVDRLTSLG</sequence>
<organism evidence="1">
    <name type="scientific">Octactis speculum</name>
    <dbReference type="NCBI Taxonomy" id="3111310"/>
    <lineage>
        <taxon>Eukaryota</taxon>
        <taxon>Sar</taxon>
        <taxon>Stramenopiles</taxon>
        <taxon>Ochrophyta</taxon>
        <taxon>Dictyochophyceae</taxon>
        <taxon>Dictyochales</taxon>
        <taxon>Dictyochaceae</taxon>
        <taxon>Octactis</taxon>
    </lineage>
</organism>
<dbReference type="EMBL" id="HBGS01023772">
    <property type="protein sequence ID" value="CAD9415002.1"/>
    <property type="molecule type" value="Transcribed_RNA"/>
</dbReference>